<sequence length="261" mass="30132">MENINSSKLRKSWRSRLGSPINSPIRPLAKFNAFLFWPSASSSFGLALWNFRRGNGHSTTRQRDLAITRPLFLRSFSSLHSFLQKFGKQAVEHYGRDLFECKKEEKYLVIEYVNEAKNEESKRPKSKSLEMKPFFSSSITDLCYSGSFGVISQNRQSTWRFALWCSFSPSCTSLQHRRALGHWATWYCFAELLTMHRLLPFSADLIIFFKAQHTRTKGDVRPFYDSPSGLGNPQAFISLFFSAFRSFLQRSIQALLKTSST</sequence>
<keyword evidence="2" id="KW-1185">Reference proteome</keyword>
<dbReference type="AlphaFoldDB" id="A0AAF0PQT5"/>
<evidence type="ECO:0000313" key="1">
    <source>
        <dbReference type="EMBL" id="WMV08957.1"/>
    </source>
</evidence>
<protein>
    <submittedName>
        <fullName evidence="1">Uncharacterized protein</fullName>
    </submittedName>
</protein>
<gene>
    <name evidence="1" type="ORF">MTR67_002342</name>
</gene>
<reference evidence="1" key="1">
    <citation type="submission" date="2023-08" db="EMBL/GenBank/DDBJ databases">
        <title>A de novo genome assembly of Solanum verrucosum Schlechtendal, a Mexican diploid species geographically isolated from the other diploid A-genome species in potato relatives.</title>
        <authorList>
            <person name="Hosaka K."/>
        </authorList>
    </citation>
    <scope>NUCLEOTIDE SEQUENCE</scope>
    <source>
        <tissue evidence="1">Young leaves</tissue>
    </source>
</reference>
<proteinExistence type="predicted"/>
<name>A0AAF0PQT5_SOLVR</name>
<dbReference type="Proteomes" id="UP001234989">
    <property type="component" value="Chromosome 1"/>
</dbReference>
<evidence type="ECO:0000313" key="2">
    <source>
        <dbReference type="Proteomes" id="UP001234989"/>
    </source>
</evidence>
<organism evidence="1 2">
    <name type="scientific">Solanum verrucosum</name>
    <dbReference type="NCBI Taxonomy" id="315347"/>
    <lineage>
        <taxon>Eukaryota</taxon>
        <taxon>Viridiplantae</taxon>
        <taxon>Streptophyta</taxon>
        <taxon>Embryophyta</taxon>
        <taxon>Tracheophyta</taxon>
        <taxon>Spermatophyta</taxon>
        <taxon>Magnoliopsida</taxon>
        <taxon>eudicotyledons</taxon>
        <taxon>Gunneridae</taxon>
        <taxon>Pentapetalae</taxon>
        <taxon>asterids</taxon>
        <taxon>lamiids</taxon>
        <taxon>Solanales</taxon>
        <taxon>Solanaceae</taxon>
        <taxon>Solanoideae</taxon>
        <taxon>Solaneae</taxon>
        <taxon>Solanum</taxon>
    </lineage>
</organism>
<dbReference type="EMBL" id="CP133612">
    <property type="protein sequence ID" value="WMV08957.1"/>
    <property type="molecule type" value="Genomic_DNA"/>
</dbReference>
<accession>A0AAF0PQT5</accession>